<evidence type="ECO:0000256" key="1">
    <source>
        <dbReference type="SAM" id="MobiDB-lite"/>
    </source>
</evidence>
<dbReference type="RefSeq" id="WP_312646111.1">
    <property type="nucleotide sequence ID" value="NZ_CP116967.1"/>
</dbReference>
<name>A0AA96GFX9_9BACT</name>
<proteinExistence type="predicted"/>
<gene>
    <name evidence="2" type="ORF">PP769_06325</name>
</gene>
<evidence type="ECO:0000313" key="2">
    <source>
        <dbReference type="EMBL" id="WNM59375.1"/>
    </source>
</evidence>
<feature type="region of interest" description="Disordered" evidence="1">
    <location>
        <begin position="1"/>
        <end position="30"/>
    </location>
</feature>
<sequence length="102" mass="11830">MTAQKVPEKHTQITMKFPAAQPSDHTDRRSFPYPIEMLHKSRSRIGEKEMFILTEGKQILPYGRGKKGRTLNPINWPLTALIIRLNEKVVLRWGQWGTEATM</sequence>
<accession>A0AA96GFX9</accession>
<dbReference type="AlphaFoldDB" id="A0AA96GFX9"/>
<reference evidence="2 3" key="1">
    <citation type="submission" date="2023-01" db="EMBL/GenBank/DDBJ databases">
        <title>Cultivation and genomic characterization of new, ubiquitous marine nitrite-oxidizing bacteria from the Nitrospirales.</title>
        <authorList>
            <person name="Mueller A.J."/>
            <person name="Daebeler A."/>
            <person name="Herbold C.W."/>
            <person name="Kirkegaard R.H."/>
            <person name="Daims H."/>
        </authorList>
    </citation>
    <scope>NUCLEOTIDE SEQUENCE [LARGE SCALE GENOMIC DNA]</scope>
    <source>
        <strain evidence="2 3">VA</strain>
    </source>
</reference>
<protein>
    <submittedName>
        <fullName evidence="2">Uncharacterized protein</fullName>
    </submittedName>
</protein>
<dbReference type="Proteomes" id="UP001302719">
    <property type="component" value="Chromosome"/>
</dbReference>
<dbReference type="KEGG" id="nall:PP769_06325"/>
<organism evidence="2 3">
    <name type="scientific">Candidatus Nitrospira allomarina</name>
    <dbReference type="NCBI Taxonomy" id="3020900"/>
    <lineage>
        <taxon>Bacteria</taxon>
        <taxon>Pseudomonadati</taxon>
        <taxon>Nitrospirota</taxon>
        <taxon>Nitrospiria</taxon>
        <taxon>Nitrospirales</taxon>
        <taxon>Nitrospiraceae</taxon>
        <taxon>Nitrospira</taxon>
    </lineage>
</organism>
<feature type="compositionally biased region" description="Basic and acidic residues" evidence="1">
    <location>
        <begin position="1"/>
        <end position="11"/>
    </location>
</feature>
<keyword evidence="3" id="KW-1185">Reference proteome</keyword>
<evidence type="ECO:0000313" key="3">
    <source>
        <dbReference type="Proteomes" id="UP001302719"/>
    </source>
</evidence>
<dbReference type="EMBL" id="CP116967">
    <property type="protein sequence ID" value="WNM59375.1"/>
    <property type="molecule type" value="Genomic_DNA"/>
</dbReference>